<name>A0A7J7JSQ6_BUGNE</name>
<dbReference type="OrthoDB" id="285308at2759"/>
<dbReference type="GO" id="GO:0034982">
    <property type="term" value="P:mitochondrial protein processing"/>
    <property type="evidence" value="ECO:0007669"/>
    <property type="project" value="TreeGrafter"/>
</dbReference>
<keyword evidence="3 6" id="KW-0479">Metal-binding</keyword>
<comment type="similarity">
    <text evidence="1 6">Belongs to the peptidase M76 family.</text>
</comment>
<evidence type="ECO:0000256" key="3">
    <source>
        <dbReference type="ARBA" id="ARBA00022723"/>
    </source>
</evidence>
<keyword evidence="9" id="KW-1185">Reference proteome</keyword>
<dbReference type="InterPro" id="IPR019165">
    <property type="entry name" value="Peptidase_M76_ATP23"/>
</dbReference>
<keyword evidence="4 6" id="KW-0378">Hydrolase</keyword>
<evidence type="ECO:0000256" key="4">
    <source>
        <dbReference type="ARBA" id="ARBA00022801"/>
    </source>
</evidence>
<evidence type="ECO:0000256" key="7">
    <source>
        <dbReference type="SAM" id="MobiDB-lite"/>
    </source>
</evidence>
<evidence type="ECO:0000313" key="9">
    <source>
        <dbReference type="Proteomes" id="UP000593567"/>
    </source>
</evidence>
<dbReference type="GO" id="GO:0005739">
    <property type="term" value="C:mitochondrion"/>
    <property type="evidence" value="ECO:0007669"/>
    <property type="project" value="GOC"/>
</dbReference>
<evidence type="ECO:0000256" key="5">
    <source>
        <dbReference type="ARBA" id="ARBA00023049"/>
    </source>
</evidence>
<keyword evidence="2 6" id="KW-0645">Protease</keyword>
<evidence type="ECO:0000256" key="2">
    <source>
        <dbReference type="ARBA" id="ARBA00022670"/>
    </source>
</evidence>
<evidence type="ECO:0000313" key="8">
    <source>
        <dbReference type="EMBL" id="KAF6028933.1"/>
    </source>
</evidence>
<dbReference type="GO" id="GO:0033615">
    <property type="term" value="P:mitochondrial proton-transporting ATP synthase complex assembly"/>
    <property type="evidence" value="ECO:0007669"/>
    <property type="project" value="TreeGrafter"/>
</dbReference>
<dbReference type="PANTHER" id="PTHR21711">
    <property type="entry name" value="MITOCHONDRIAL INNER MEMBRANE PROTEASE"/>
    <property type="match status" value="1"/>
</dbReference>
<proteinExistence type="inferred from homology"/>
<organism evidence="8 9">
    <name type="scientific">Bugula neritina</name>
    <name type="common">Brown bryozoan</name>
    <name type="synonym">Sertularia neritina</name>
    <dbReference type="NCBI Taxonomy" id="10212"/>
    <lineage>
        <taxon>Eukaryota</taxon>
        <taxon>Metazoa</taxon>
        <taxon>Spiralia</taxon>
        <taxon>Lophotrochozoa</taxon>
        <taxon>Bryozoa</taxon>
        <taxon>Gymnolaemata</taxon>
        <taxon>Cheilostomatida</taxon>
        <taxon>Flustrina</taxon>
        <taxon>Buguloidea</taxon>
        <taxon>Bugulidae</taxon>
        <taxon>Bugula</taxon>
    </lineage>
</organism>
<dbReference type="PANTHER" id="PTHR21711:SF0">
    <property type="entry name" value="MITOCHONDRIAL INNER MEMBRANE PROTEASE ATP23 HOMOLOG"/>
    <property type="match status" value="1"/>
</dbReference>
<dbReference type="Pfam" id="PF09768">
    <property type="entry name" value="Peptidase_M76"/>
    <property type="match status" value="1"/>
</dbReference>
<dbReference type="Proteomes" id="UP000593567">
    <property type="component" value="Unassembled WGS sequence"/>
</dbReference>
<evidence type="ECO:0000256" key="1">
    <source>
        <dbReference type="ARBA" id="ARBA00009915"/>
    </source>
</evidence>
<sequence>MSSKDSDSQTKAQADTDPNETLGYDFFPARAGHLETDPEKEKHWYGKFWSFIRTEQNKDFVNALKCQHRVIRCFEENLMVRLLLGALKSKGCEVKLSRHVSCESCESFTNGGYDSINKQIVICSNNTKKNNTVCNVLSHELIHAFDDCRAKMDLSNIEHLACTEIRAANLMHCTKMTAISEGFANLWGKSQQQECVRWKARNSILAVRNVSKEEAEDAVDRVFDRCYPDLEPVGRIPRNPYLDGRRLYVEASLYGYTEPPVVNTQS</sequence>
<evidence type="ECO:0000256" key="6">
    <source>
        <dbReference type="RuleBase" id="RU364057"/>
    </source>
</evidence>
<dbReference type="GO" id="GO:0046872">
    <property type="term" value="F:metal ion binding"/>
    <property type="evidence" value="ECO:0007669"/>
    <property type="project" value="UniProtKB-KW"/>
</dbReference>
<accession>A0A7J7JSQ6</accession>
<protein>
    <recommendedName>
        <fullName evidence="6">Mitochondrial inner membrane protease ATP23</fullName>
        <ecNumber evidence="6">3.4.24.-</ecNumber>
    </recommendedName>
</protein>
<feature type="region of interest" description="Disordered" evidence="7">
    <location>
        <begin position="1"/>
        <end position="23"/>
    </location>
</feature>
<dbReference type="EC" id="3.4.24.-" evidence="6"/>
<dbReference type="GO" id="GO:0004222">
    <property type="term" value="F:metalloendopeptidase activity"/>
    <property type="evidence" value="ECO:0007669"/>
    <property type="project" value="InterPro"/>
</dbReference>
<dbReference type="AlphaFoldDB" id="A0A7J7JSQ6"/>
<gene>
    <name evidence="8" type="ORF">EB796_012760</name>
</gene>
<reference evidence="8" key="1">
    <citation type="submission" date="2020-06" db="EMBL/GenBank/DDBJ databases">
        <title>Draft genome of Bugula neritina, a colonial animal packing powerful symbionts and potential medicines.</title>
        <authorList>
            <person name="Rayko M."/>
        </authorList>
    </citation>
    <scope>NUCLEOTIDE SEQUENCE [LARGE SCALE GENOMIC DNA]</scope>
    <source>
        <strain evidence="8">Kwan_BN1</strain>
    </source>
</reference>
<dbReference type="EMBL" id="VXIV02001879">
    <property type="protein sequence ID" value="KAF6028933.1"/>
    <property type="molecule type" value="Genomic_DNA"/>
</dbReference>
<keyword evidence="5 6" id="KW-0482">Metalloprotease</keyword>
<comment type="caution">
    <text evidence="8">The sequence shown here is derived from an EMBL/GenBank/DDBJ whole genome shotgun (WGS) entry which is preliminary data.</text>
</comment>